<proteinExistence type="predicted"/>
<evidence type="ECO:0000259" key="1">
    <source>
        <dbReference type="Pfam" id="PF20178"/>
    </source>
</evidence>
<dbReference type="InterPro" id="IPR046673">
    <property type="entry name" value="ToxA_N"/>
</dbReference>
<name>A0A2N1EA20_PSEFL</name>
<dbReference type="Proteomes" id="UP000233564">
    <property type="component" value="Unassembled WGS sequence"/>
</dbReference>
<evidence type="ECO:0000313" key="3">
    <source>
        <dbReference type="Proteomes" id="UP000233564"/>
    </source>
</evidence>
<evidence type="ECO:0000313" key="2">
    <source>
        <dbReference type="EMBL" id="PKH23231.1"/>
    </source>
</evidence>
<organism evidence="2 3">
    <name type="scientific">Pseudomonas fluorescens</name>
    <dbReference type="NCBI Taxonomy" id="294"/>
    <lineage>
        <taxon>Bacteria</taxon>
        <taxon>Pseudomonadati</taxon>
        <taxon>Pseudomonadota</taxon>
        <taxon>Gammaproteobacteria</taxon>
        <taxon>Pseudomonadales</taxon>
        <taxon>Pseudomonadaceae</taxon>
        <taxon>Pseudomonas</taxon>
    </lineage>
</organism>
<dbReference type="Pfam" id="PF20178">
    <property type="entry name" value="ToxA_N"/>
    <property type="match status" value="1"/>
</dbReference>
<dbReference type="EMBL" id="NVXX01000010">
    <property type="protein sequence ID" value="PKH23231.1"/>
    <property type="molecule type" value="Genomic_DNA"/>
</dbReference>
<gene>
    <name evidence="2" type="ORF">CIB54_07245</name>
</gene>
<dbReference type="AlphaFoldDB" id="A0A2N1EA20"/>
<dbReference type="RefSeq" id="WP_101219311.1">
    <property type="nucleotide sequence ID" value="NZ_KZ477990.1"/>
</dbReference>
<feature type="domain" description="Dermonecrotic toxin N-terminal" evidence="1">
    <location>
        <begin position="279"/>
        <end position="519"/>
    </location>
</feature>
<comment type="caution">
    <text evidence="2">The sequence shown here is derived from an EMBL/GenBank/DDBJ whole genome shotgun (WGS) entry which is preliminary data.</text>
</comment>
<reference evidence="2 3" key="1">
    <citation type="submission" date="2017-08" db="EMBL/GenBank/DDBJ databases">
        <authorList>
            <person name="de Groot N.N."/>
        </authorList>
    </citation>
    <scope>NUCLEOTIDE SEQUENCE [LARGE SCALE GENOMIC DNA]</scope>
    <source>
        <strain evidence="2 3">PfR 37</strain>
    </source>
</reference>
<sequence>MEATLLRGDGTLNSGGVLLVEEFLAFSDASARQGRPYRAAAYALALKDGSQSPNMPLHGALVLTSRDPSYSESDITATLPPPSIRPIQTDANVGFVVLFTPNQGLEAFASLALLDKELHRRLNKDHEFESVFALLADRYGERATTLRNKVQQADCFDYTEILESVFSASVESQYQKLIQDFMFMVGVYQARGVQTDMSQLPDSLDLTTDMSKLFSLSGVLMARETKRSKAELNAFLRTASETDKAAWAAATRDYLQVLQSACAADGLPSISQFGDRTALLDYSRTRLSEVLEIQYGIDADPDDIRVTIRRPNPAGGIYFSGARPNPQTGQARYKVQTKTLTELAVENVEYFDQVFVDKSRLSLNNQPYTELTPQHVKDLVRELDIGSAYEGFLTARLLTSHEAQSLKKDFVRVMEKQLRVDALEAKIAGDYSPDTLDRGYHWVKSVLDHPTQTDQRATVGGHGVTVSALVIRDIAVRGVLVFRSASSTIHSKVVYTPRAPGGRVFHEYESSTQLLERFINNSAWHDYLFDNMEGAYQPRLRRKLASGIYYTEFDYLNITRHVFERAYDIEARNAIEKANRNSTSTHEADVRSVWTIVEGVVEVALAVLPVRITFVIGLVRSAFALNQAVEALQKDDSVAASYEFVRAFSHLIGALVDGAIGFAPVRVGGVPGHAGLPSDRALRAVPKDVTPLVGWEGKGIYTRAGNGAKPGQHFLHEKGQWYKVTYDEVSGAKTWRLQKPRRSAEHSYHLPPIAQNALNEWVIRSPEIGLKGGVHSRMARDDLMRLYPDLGPQAAGRVLDSFQFPAGAERAWELRFSRRLWDSQAPLQQAFLREIPSEFHQYLIVPLDQARLRMQGIDQIAGAAPVAVTPVRASVIQSNHWKTWGKVINSAVLEVHPGHPSIYRYKNVPGTWWRHQEGNFIKVEGAYYRLTDKSEITLTPPFYVRNPDSAYNTFDSFELMLRHNPAEQPRLATYNRATSTWHVSNLMSFEKSLVSYAADIFPELTPGSQVQLVRAMFTEFASISYSNMNFLREWRTGAFRSNDPISMMEYRGSVAGANPRYNIGRVTEDVRSGAFGRLDFSFNALHPHLHHAITRPGPATLRPLMVEAMRHVARVDLVESLSSSTRLFFQRAGDVTLYCLHCVNVSETFVRTNSFQLYNPSLMTSTGLVRSAVQANKLINLVGGIQRSARAPQQAQVFIFKIIR</sequence>
<protein>
    <recommendedName>
        <fullName evidence="1">Dermonecrotic toxin N-terminal domain-containing protein</fullName>
    </recommendedName>
</protein>
<accession>A0A2N1EA20</accession>